<dbReference type="CDD" id="cd17538">
    <property type="entry name" value="REC_D1_PleD-like"/>
    <property type="match status" value="1"/>
</dbReference>
<comment type="catalytic activity">
    <reaction evidence="2">
        <text>2 GTP = 3',3'-c-di-GMP + 2 diphosphate</text>
        <dbReference type="Rhea" id="RHEA:24898"/>
        <dbReference type="ChEBI" id="CHEBI:33019"/>
        <dbReference type="ChEBI" id="CHEBI:37565"/>
        <dbReference type="ChEBI" id="CHEBI:58805"/>
        <dbReference type="EC" id="2.7.7.65"/>
    </reaction>
</comment>
<dbReference type="PANTHER" id="PTHR45138">
    <property type="entry name" value="REGULATORY COMPONENTS OF SENSORY TRANSDUCTION SYSTEM"/>
    <property type="match status" value="1"/>
</dbReference>
<feature type="domain" description="GGDEF" evidence="5">
    <location>
        <begin position="320"/>
        <end position="455"/>
    </location>
</feature>
<dbReference type="FunFam" id="3.30.70.270:FF:000001">
    <property type="entry name" value="Diguanylate cyclase domain protein"/>
    <property type="match status" value="1"/>
</dbReference>
<dbReference type="GO" id="GO:1902201">
    <property type="term" value="P:negative regulation of bacterial-type flagellum-dependent cell motility"/>
    <property type="evidence" value="ECO:0007669"/>
    <property type="project" value="TreeGrafter"/>
</dbReference>
<evidence type="ECO:0000256" key="1">
    <source>
        <dbReference type="ARBA" id="ARBA00012528"/>
    </source>
</evidence>
<dbReference type="GO" id="GO:0000160">
    <property type="term" value="P:phosphorelay signal transduction system"/>
    <property type="evidence" value="ECO:0007669"/>
    <property type="project" value="InterPro"/>
</dbReference>
<organism evidence="6 7">
    <name type="scientific">Ferruginivarius sediminum</name>
    <dbReference type="NCBI Taxonomy" id="2661937"/>
    <lineage>
        <taxon>Bacteria</taxon>
        <taxon>Pseudomonadati</taxon>
        <taxon>Pseudomonadota</taxon>
        <taxon>Alphaproteobacteria</taxon>
        <taxon>Rhodospirillales</taxon>
        <taxon>Rhodospirillaceae</taxon>
        <taxon>Ferruginivarius</taxon>
    </lineage>
</organism>
<evidence type="ECO:0000313" key="6">
    <source>
        <dbReference type="EMBL" id="RDD62743.1"/>
    </source>
</evidence>
<dbReference type="SUPFAM" id="SSF55073">
    <property type="entry name" value="Nucleotide cyclase"/>
    <property type="match status" value="1"/>
</dbReference>
<dbReference type="InterPro" id="IPR001789">
    <property type="entry name" value="Sig_transdc_resp-reg_receiver"/>
</dbReference>
<evidence type="ECO:0000256" key="2">
    <source>
        <dbReference type="ARBA" id="ARBA00034247"/>
    </source>
</evidence>
<dbReference type="InterPro" id="IPR011006">
    <property type="entry name" value="CheY-like_superfamily"/>
</dbReference>
<evidence type="ECO:0000256" key="3">
    <source>
        <dbReference type="PROSITE-ProRule" id="PRU00169"/>
    </source>
</evidence>
<comment type="caution">
    <text evidence="6">The sequence shown here is derived from an EMBL/GenBank/DDBJ whole genome shotgun (WGS) entry which is preliminary data.</text>
</comment>
<dbReference type="SMART" id="SM00267">
    <property type="entry name" value="GGDEF"/>
    <property type="match status" value="1"/>
</dbReference>
<evidence type="ECO:0000313" key="7">
    <source>
        <dbReference type="Proteomes" id="UP000253941"/>
    </source>
</evidence>
<dbReference type="SMART" id="SM00448">
    <property type="entry name" value="REC"/>
    <property type="match status" value="2"/>
</dbReference>
<dbReference type="Pfam" id="PF00072">
    <property type="entry name" value="Response_reg"/>
    <property type="match status" value="2"/>
</dbReference>
<dbReference type="InterPro" id="IPR000160">
    <property type="entry name" value="GGDEF_dom"/>
</dbReference>
<sequence>MTARILVVDDIPANVKLLEAKLSAEYYDVIPAADGPQALEVAREQAPDIILLDVMMPGMDGFEVCERLKADAGTAHIPVVMVTALSEISDRVRGLEAGADDFLSKPVNDTALFARVRSLVRLKMMMDELRVRQETSGQLGVADAGDDLDDAPARILTVESSEYTAERTCKYLREAGHTVDHVDTGRAGLEQGREGGYDLIIVGIDLKGEDGLRLCSQFRSQEETRHVPLLLLLDDMDLPRLAKGLDLGVTDYLVKPLDRGELLARARTQVRRRRYHDRLRARIQKSVSMAFTDALTGLYNRRYLTTHLDRKLMGIGATGKPVAVAILDVDHFKQINDTYGHNAGDEVLQQLATALQDNLRSVDLVARYGGEEFVIVMPDTGSDAAQCVAERVRGRVVENEFRVAGGETSLPVTVSIGVAATTNAEEMAEDVLDRADQALYRAKSEGRNRVVSADGTEVLSPEAVKTGL</sequence>
<reference evidence="6 7" key="1">
    <citation type="submission" date="2018-07" db="EMBL/GenBank/DDBJ databases">
        <title>Venubactetium sediminum gen. nov., sp. nov., isolated from a marine solar saltern.</title>
        <authorList>
            <person name="Wang S."/>
        </authorList>
    </citation>
    <scope>NUCLEOTIDE SEQUENCE [LARGE SCALE GENOMIC DNA]</scope>
    <source>
        <strain evidence="6 7">WD2A32</strain>
    </source>
</reference>
<dbReference type="NCBIfam" id="NF007135">
    <property type="entry name" value="PRK09581.1"/>
    <property type="match status" value="1"/>
</dbReference>
<dbReference type="PROSITE" id="PS50887">
    <property type="entry name" value="GGDEF"/>
    <property type="match status" value="1"/>
</dbReference>
<dbReference type="Proteomes" id="UP000253941">
    <property type="component" value="Unassembled WGS sequence"/>
</dbReference>
<protein>
    <recommendedName>
        <fullName evidence="1">diguanylate cyclase</fullName>
        <ecNumber evidence="1">2.7.7.65</ecNumber>
    </recommendedName>
</protein>
<feature type="modified residue" description="4-aspartylphosphate" evidence="3">
    <location>
        <position position="53"/>
    </location>
</feature>
<evidence type="ECO:0000259" key="4">
    <source>
        <dbReference type="PROSITE" id="PS50110"/>
    </source>
</evidence>
<dbReference type="GO" id="GO:0043709">
    <property type="term" value="P:cell adhesion involved in single-species biofilm formation"/>
    <property type="evidence" value="ECO:0007669"/>
    <property type="project" value="TreeGrafter"/>
</dbReference>
<dbReference type="GO" id="GO:0052621">
    <property type="term" value="F:diguanylate cyclase activity"/>
    <property type="evidence" value="ECO:0007669"/>
    <property type="project" value="UniProtKB-EC"/>
</dbReference>
<dbReference type="PROSITE" id="PS50110">
    <property type="entry name" value="RESPONSE_REGULATORY"/>
    <property type="match status" value="2"/>
</dbReference>
<dbReference type="Gene3D" id="3.30.70.270">
    <property type="match status" value="1"/>
</dbReference>
<dbReference type="CDD" id="cd01949">
    <property type="entry name" value="GGDEF"/>
    <property type="match status" value="1"/>
</dbReference>
<dbReference type="InterPro" id="IPR043128">
    <property type="entry name" value="Rev_trsase/Diguanyl_cyclase"/>
</dbReference>
<dbReference type="FunFam" id="3.40.50.2300:FF:000574">
    <property type="entry name" value="Response regulator PleD"/>
    <property type="match status" value="1"/>
</dbReference>
<dbReference type="SUPFAM" id="SSF52172">
    <property type="entry name" value="CheY-like"/>
    <property type="match status" value="2"/>
</dbReference>
<comment type="caution">
    <text evidence="3">Lacks conserved residue(s) required for the propagation of feature annotation.</text>
</comment>
<dbReference type="EMBL" id="QPMH01000004">
    <property type="protein sequence ID" value="RDD62743.1"/>
    <property type="molecule type" value="Genomic_DNA"/>
</dbReference>
<accession>A0A369TBQ3</accession>
<proteinExistence type="predicted"/>
<dbReference type="AlphaFoldDB" id="A0A369TBQ3"/>
<name>A0A369TBQ3_9PROT</name>
<keyword evidence="3" id="KW-0597">Phosphoprotein</keyword>
<dbReference type="InterPro" id="IPR029787">
    <property type="entry name" value="Nucleotide_cyclase"/>
</dbReference>
<gene>
    <name evidence="6" type="ORF">DRB17_06180</name>
</gene>
<keyword evidence="7" id="KW-1185">Reference proteome</keyword>
<dbReference type="InterPro" id="IPR050469">
    <property type="entry name" value="Diguanylate_Cyclase"/>
</dbReference>
<dbReference type="EC" id="2.7.7.65" evidence="1"/>
<dbReference type="Gene3D" id="3.40.50.2300">
    <property type="match status" value="2"/>
</dbReference>
<dbReference type="Pfam" id="PF00990">
    <property type="entry name" value="GGDEF"/>
    <property type="match status" value="1"/>
</dbReference>
<dbReference type="NCBIfam" id="TIGR00254">
    <property type="entry name" value="GGDEF"/>
    <property type="match status" value="1"/>
</dbReference>
<feature type="domain" description="Response regulatory" evidence="4">
    <location>
        <begin position="4"/>
        <end position="120"/>
    </location>
</feature>
<feature type="domain" description="Response regulatory" evidence="4">
    <location>
        <begin position="154"/>
        <end position="270"/>
    </location>
</feature>
<evidence type="ECO:0000259" key="5">
    <source>
        <dbReference type="PROSITE" id="PS50887"/>
    </source>
</evidence>
<dbReference type="RefSeq" id="WP_114581318.1">
    <property type="nucleotide sequence ID" value="NZ_QPMH01000004.1"/>
</dbReference>
<dbReference type="PANTHER" id="PTHR45138:SF9">
    <property type="entry name" value="DIGUANYLATE CYCLASE DGCM-RELATED"/>
    <property type="match status" value="1"/>
</dbReference>
<dbReference type="GO" id="GO:0005886">
    <property type="term" value="C:plasma membrane"/>
    <property type="evidence" value="ECO:0007669"/>
    <property type="project" value="TreeGrafter"/>
</dbReference>